<gene>
    <name evidence="1" type="ORF">EV674_1063</name>
</gene>
<dbReference type="OrthoDB" id="8910282at2"/>
<dbReference type="AlphaFoldDB" id="A0A4R2ND51"/>
<reference evidence="1 2" key="1">
    <citation type="submission" date="2019-03" db="EMBL/GenBank/DDBJ databases">
        <title>Genomic Encyclopedia of Type Strains, Phase IV (KMG-IV): sequencing the most valuable type-strain genomes for metagenomic binning, comparative biology and taxonomic classification.</title>
        <authorList>
            <person name="Goeker M."/>
        </authorList>
    </citation>
    <scope>NUCLEOTIDE SEQUENCE [LARGE SCALE GENOMIC DNA]</scope>
    <source>
        <strain evidence="1 2">DSM 1837</strain>
    </source>
</reference>
<comment type="caution">
    <text evidence="1">The sequence shown here is derived from an EMBL/GenBank/DDBJ whole genome shotgun (WGS) entry which is preliminary data.</text>
</comment>
<dbReference type="EMBL" id="SLXH01000006">
    <property type="protein sequence ID" value="TCP19161.1"/>
    <property type="molecule type" value="Genomic_DNA"/>
</dbReference>
<evidence type="ECO:0000313" key="2">
    <source>
        <dbReference type="Proteomes" id="UP000295182"/>
    </source>
</evidence>
<sequence length="96" mass="11245">MRPWSEQQKQALRHLAAARYFLPVALERADSARAEAQYQEFLHHTEWGLALDELAYIGEQYSDDPFQALFWSELTLAAQTMSRQESANEFRRRAEV</sequence>
<keyword evidence="2" id="KW-1185">Reference proteome</keyword>
<dbReference type="RefSeq" id="WP_119012213.1">
    <property type="nucleotide sequence ID" value="NZ_QXNC01000004.1"/>
</dbReference>
<proteinExistence type="predicted"/>
<dbReference type="Proteomes" id="UP000295182">
    <property type="component" value="Unassembled WGS sequence"/>
</dbReference>
<name>A0A4R2ND51_9BURK</name>
<organism evidence="1 2">
    <name type="scientific">Simplicispira metamorpha</name>
    <dbReference type="NCBI Taxonomy" id="80881"/>
    <lineage>
        <taxon>Bacteria</taxon>
        <taxon>Pseudomonadati</taxon>
        <taxon>Pseudomonadota</taxon>
        <taxon>Betaproteobacteria</taxon>
        <taxon>Burkholderiales</taxon>
        <taxon>Comamonadaceae</taxon>
        <taxon>Simplicispira</taxon>
    </lineage>
</organism>
<protein>
    <submittedName>
        <fullName evidence="1">Uncharacterized protein</fullName>
    </submittedName>
</protein>
<accession>A0A4R2ND51</accession>
<evidence type="ECO:0000313" key="1">
    <source>
        <dbReference type="EMBL" id="TCP19161.1"/>
    </source>
</evidence>